<dbReference type="EMBL" id="JAPWDV010000002">
    <property type="protein sequence ID" value="KAJ6218735.1"/>
    <property type="molecule type" value="Genomic_DNA"/>
</dbReference>
<reference evidence="2" key="1">
    <citation type="submission" date="2022-12" db="EMBL/GenBank/DDBJ databases">
        <title>Genome assemblies of Blomia tropicalis.</title>
        <authorList>
            <person name="Cui Y."/>
        </authorList>
    </citation>
    <scope>NUCLEOTIDE SEQUENCE</scope>
    <source>
        <tissue evidence="2">Adult mites</tissue>
    </source>
</reference>
<proteinExistence type="predicted"/>
<feature type="signal peptide" evidence="1">
    <location>
        <begin position="1"/>
        <end position="22"/>
    </location>
</feature>
<keyword evidence="3" id="KW-1185">Reference proteome</keyword>
<name>A0A9Q0M7F2_BLOTA</name>
<dbReference type="Proteomes" id="UP001142055">
    <property type="component" value="Chromosome 2"/>
</dbReference>
<dbReference type="AlphaFoldDB" id="A0A9Q0M7F2"/>
<accession>A0A9Q0M7F2</accession>
<comment type="caution">
    <text evidence="2">The sequence shown here is derived from an EMBL/GenBank/DDBJ whole genome shotgun (WGS) entry which is preliminary data.</text>
</comment>
<evidence type="ECO:0000313" key="2">
    <source>
        <dbReference type="EMBL" id="KAJ6218735.1"/>
    </source>
</evidence>
<feature type="chain" id="PRO_5040260623" evidence="1">
    <location>
        <begin position="23"/>
        <end position="161"/>
    </location>
</feature>
<evidence type="ECO:0000313" key="3">
    <source>
        <dbReference type="Proteomes" id="UP001142055"/>
    </source>
</evidence>
<protein>
    <submittedName>
        <fullName evidence="2">Uncharacterized protein</fullName>
    </submittedName>
</protein>
<organism evidence="2 3">
    <name type="scientific">Blomia tropicalis</name>
    <name type="common">Mite</name>
    <dbReference type="NCBI Taxonomy" id="40697"/>
    <lineage>
        <taxon>Eukaryota</taxon>
        <taxon>Metazoa</taxon>
        <taxon>Ecdysozoa</taxon>
        <taxon>Arthropoda</taxon>
        <taxon>Chelicerata</taxon>
        <taxon>Arachnida</taxon>
        <taxon>Acari</taxon>
        <taxon>Acariformes</taxon>
        <taxon>Sarcoptiformes</taxon>
        <taxon>Astigmata</taxon>
        <taxon>Glycyphagoidea</taxon>
        <taxon>Echimyopodidae</taxon>
        <taxon>Blomia</taxon>
    </lineage>
</organism>
<sequence>MFTYKLFLATSGILFLVTFCHGASVRNVNGRQVSYPDTEFIPEVDGETGGSGGGFIQQIFDMIKNLLGMNTRTTIVRNDGTIEEVETPGGGDGLLARLSKKLLGFLSTILGVVSGGATDSMGGMINKFFPSSQQQYTRFPPRSTNEIERELMKLANNNPSS</sequence>
<gene>
    <name evidence="2" type="ORF">RDWZM_004547</name>
</gene>
<keyword evidence="1" id="KW-0732">Signal</keyword>
<evidence type="ECO:0000256" key="1">
    <source>
        <dbReference type="SAM" id="SignalP"/>
    </source>
</evidence>